<sequence>MTDLTERQVASLAADALALRGPLAVRPIDEGGEHLSWSVGERHVARFAADAGSTHRQRRELAVRDLLRDRIGVALPRSAAAGEWAPGLAFTVDERLPGVSAEARPVSAAGERDLAVMLSRLRAVPIATAAALGVPAAAGRDVPELVRDAAAAADRLAAQDRLRAECGPERLALPVGPPRAQVLLHADLKGEHLLVDESGAISGVLDWTDAETGDPATDVAGLVISVGAPAAARIAEQAGYDEDVVARGLVLARCDTVIRLDDRLNGDDDSPEALLRDQLARAWQPTPLDERGARFGSR</sequence>
<dbReference type="Pfam" id="PF01636">
    <property type="entry name" value="APH"/>
    <property type="match status" value="1"/>
</dbReference>
<feature type="domain" description="Aminoglycoside phosphotransferase" evidence="1">
    <location>
        <begin position="25"/>
        <end position="240"/>
    </location>
</feature>
<accession>A0A1H3QZ47</accession>
<dbReference type="GO" id="GO:0016301">
    <property type="term" value="F:kinase activity"/>
    <property type="evidence" value="ECO:0007669"/>
    <property type="project" value="UniProtKB-KW"/>
</dbReference>
<dbReference type="Proteomes" id="UP000199529">
    <property type="component" value="Unassembled WGS sequence"/>
</dbReference>
<organism evidence="2 3">
    <name type="scientific">Saccharopolyspora shandongensis</name>
    <dbReference type="NCBI Taxonomy" id="418495"/>
    <lineage>
        <taxon>Bacteria</taxon>
        <taxon>Bacillati</taxon>
        <taxon>Actinomycetota</taxon>
        <taxon>Actinomycetes</taxon>
        <taxon>Pseudonocardiales</taxon>
        <taxon>Pseudonocardiaceae</taxon>
        <taxon>Saccharopolyspora</taxon>
    </lineage>
</organism>
<dbReference type="STRING" id="418495.SAMN05216215_105066"/>
<evidence type="ECO:0000259" key="1">
    <source>
        <dbReference type="Pfam" id="PF01636"/>
    </source>
</evidence>
<dbReference type="RefSeq" id="WP_177226869.1">
    <property type="nucleotide sequence ID" value="NZ_FNOK01000050.1"/>
</dbReference>
<keyword evidence="2" id="KW-0418">Kinase</keyword>
<dbReference type="InterPro" id="IPR051678">
    <property type="entry name" value="AGP_Transferase"/>
</dbReference>
<protein>
    <submittedName>
        <fullName evidence="2">Predicted kinase, aminoglycoside phosphotransferase (APT) family</fullName>
    </submittedName>
</protein>
<dbReference type="PANTHER" id="PTHR21310">
    <property type="entry name" value="AMINOGLYCOSIDE PHOSPHOTRANSFERASE-RELATED-RELATED"/>
    <property type="match status" value="1"/>
</dbReference>
<dbReference type="Gene3D" id="3.30.200.20">
    <property type="entry name" value="Phosphorylase Kinase, domain 1"/>
    <property type="match status" value="1"/>
</dbReference>
<evidence type="ECO:0000313" key="3">
    <source>
        <dbReference type="Proteomes" id="UP000199529"/>
    </source>
</evidence>
<keyword evidence="3" id="KW-1185">Reference proteome</keyword>
<dbReference type="AlphaFoldDB" id="A0A1H3QZ47"/>
<evidence type="ECO:0000313" key="2">
    <source>
        <dbReference type="EMBL" id="SDZ18636.1"/>
    </source>
</evidence>
<dbReference type="SUPFAM" id="SSF56112">
    <property type="entry name" value="Protein kinase-like (PK-like)"/>
    <property type="match status" value="1"/>
</dbReference>
<gene>
    <name evidence="2" type="ORF">SAMN05216215_105066</name>
</gene>
<name>A0A1H3QZ47_9PSEU</name>
<proteinExistence type="predicted"/>
<dbReference type="InterPro" id="IPR011009">
    <property type="entry name" value="Kinase-like_dom_sf"/>
</dbReference>
<reference evidence="3" key="1">
    <citation type="submission" date="2016-10" db="EMBL/GenBank/DDBJ databases">
        <authorList>
            <person name="Varghese N."/>
            <person name="Submissions S."/>
        </authorList>
    </citation>
    <scope>NUCLEOTIDE SEQUENCE [LARGE SCALE GENOMIC DNA]</scope>
    <source>
        <strain evidence="3">CGMCC 4.3530</strain>
    </source>
</reference>
<dbReference type="InterPro" id="IPR002575">
    <property type="entry name" value="Aminoglycoside_PTrfase"/>
</dbReference>
<dbReference type="EMBL" id="FNOK01000050">
    <property type="protein sequence ID" value="SDZ18636.1"/>
    <property type="molecule type" value="Genomic_DNA"/>
</dbReference>
<dbReference type="Gene3D" id="3.90.1200.10">
    <property type="match status" value="1"/>
</dbReference>
<keyword evidence="2" id="KW-0808">Transferase</keyword>